<evidence type="ECO:0000259" key="1">
    <source>
        <dbReference type="Pfam" id="PF16019"/>
    </source>
</evidence>
<dbReference type="AlphaFoldDB" id="A0A0N5AMN8"/>
<dbReference type="InterPro" id="IPR031972">
    <property type="entry name" value="CSRNP_N"/>
</dbReference>
<dbReference type="Pfam" id="PF16019">
    <property type="entry name" value="CSRNP_N"/>
    <property type="match status" value="1"/>
</dbReference>
<dbReference type="Proteomes" id="UP000046393">
    <property type="component" value="Unplaced"/>
</dbReference>
<accession>A0A0N5AMN8</accession>
<keyword evidence="2" id="KW-1185">Reference proteome</keyword>
<evidence type="ECO:0000313" key="3">
    <source>
        <dbReference type="WBParaSite" id="SMUV_0000585201-mRNA-1"/>
    </source>
</evidence>
<evidence type="ECO:0000313" key="2">
    <source>
        <dbReference type="Proteomes" id="UP000046393"/>
    </source>
</evidence>
<proteinExistence type="predicted"/>
<protein>
    <submittedName>
        <fullName evidence="3">CSRNP_N domain-containing protein</fullName>
    </submittedName>
</protein>
<name>A0A0N5AMN8_9BILA</name>
<reference evidence="3" key="1">
    <citation type="submission" date="2017-02" db="UniProtKB">
        <authorList>
            <consortium name="WormBaseParasite"/>
        </authorList>
    </citation>
    <scope>IDENTIFICATION</scope>
</reference>
<dbReference type="WBParaSite" id="SMUV_0000585201-mRNA-1">
    <property type="protein sequence ID" value="SMUV_0000585201-mRNA-1"/>
    <property type="gene ID" value="SMUV_0000585201"/>
</dbReference>
<feature type="domain" description="Cysteine/serine-rich nuclear protein N-terminal" evidence="1">
    <location>
        <begin position="2"/>
        <end position="41"/>
    </location>
</feature>
<organism evidence="2 3">
    <name type="scientific">Syphacia muris</name>
    <dbReference type="NCBI Taxonomy" id="451379"/>
    <lineage>
        <taxon>Eukaryota</taxon>
        <taxon>Metazoa</taxon>
        <taxon>Ecdysozoa</taxon>
        <taxon>Nematoda</taxon>
        <taxon>Chromadorea</taxon>
        <taxon>Rhabditida</taxon>
        <taxon>Spirurina</taxon>
        <taxon>Oxyuridomorpha</taxon>
        <taxon>Oxyuroidea</taxon>
        <taxon>Oxyuridae</taxon>
        <taxon>Syphacia</taxon>
    </lineage>
</organism>
<sequence>NERPYFPCQCTVNSCKNPFGFVEFNPDRVRSHQTSVFFRLNNFPDSFEVSTPKHVYLEDSRVRSTYLPLTPTTDDKSLSVEPLIDKKLKSGNDALGASHSKVLA</sequence>